<dbReference type="Gene3D" id="3.40.50.300">
    <property type="entry name" value="P-loop containing nucleotide triphosphate hydrolases"/>
    <property type="match status" value="1"/>
</dbReference>
<protein>
    <submittedName>
        <fullName evidence="1">Uncharacterized protein</fullName>
    </submittedName>
</protein>
<dbReference type="RefSeq" id="WP_053773164.1">
    <property type="nucleotide sequence ID" value="NZ_LIST01000012.1"/>
</dbReference>
<keyword evidence="2" id="KW-1185">Reference proteome</keyword>
<name>A0A0M9ALJ1_9EURY</name>
<accession>A0A0M9ALJ1</accession>
<dbReference type="PATRIC" id="fig|1705389.3.peg.2923"/>
<organism evidence="1 2">
    <name type="scientific">Halorubrum tropicale</name>
    <dbReference type="NCBI Taxonomy" id="1765655"/>
    <lineage>
        <taxon>Archaea</taxon>
        <taxon>Methanobacteriati</taxon>
        <taxon>Methanobacteriota</taxon>
        <taxon>Stenosarchaea group</taxon>
        <taxon>Halobacteria</taxon>
        <taxon>Halobacteriales</taxon>
        <taxon>Haloferacaceae</taxon>
        <taxon>Halorubrum</taxon>
    </lineage>
</organism>
<evidence type="ECO:0000313" key="2">
    <source>
        <dbReference type="Proteomes" id="UP000037747"/>
    </source>
</evidence>
<proteinExistence type="predicted"/>
<gene>
    <name evidence="1" type="ORF">AMR74_16630</name>
</gene>
<dbReference type="AlphaFoldDB" id="A0A0M9ALJ1"/>
<dbReference type="OrthoDB" id="359297at2157"/>
<dbReference type="STRING" id="1765655.AMR74_16630"/>
<reference evidence="1 2" key="1">
    <citation type="submission" date="2015-08" db="EMBL/GenBank/DDBJ databases">
        <title>Genomes of Isolates from Cabo Rojo, PR.</title>
        <authorList>
            <person name="Sanchez-Nieves R.L."/>
            <person name="Montalvo-Rodriguez R."/>
        </authorList>
    </citation>
    <scope>NUCLEOTIDE SEQUENCE [LARGE SCALE GENOMIC DNA]</scope>
    <source>
        <strain evidence="1 2">5</strain>
    </source>
</reference>
<dbReference type="InterPro" id="IPR027417">
    <property type="entry name" value="P-loop_NTPase"/>
</dbReference>
<evidence type="ECO:0000313" key="1">
    <source>
        <dbReference type="EMBL" id="KOX93265.1"/>
    </source>
</evidence>
<dbReference type="SUPFAM" id="SSF52540">
    <property type="entry name" value="P-loop containing nucleoside triphosphate hydrolases"/>
    <property type="match status" value="1"/>
</dbReference>
<comment type="caution">
    <text evidence="1">The sequence shown here is derived from an EMBL/GenBank/DDBJ whole genome shotgun (WGS) entry which is preliminary data.</text>
</comment>
<dbReference type="EMBL" id="LIST01000012">
    <property type="protein sequence ID" value="KOX93265.1"/>
    <property type="molecule type" value="Genomic_DNA"/>
</dbReference>
<dbReference type="Proteomes" id="UP000037747">
    <property type="component" value="Unassembled WGS sequence"/>
</dbReference>
<sequence>MSNSANIPDDIPVDSADSMLEVVQDPEYLYEWLSGLEATNIDATREVQNDKRRHSIGENLVRHMEMTPFPKLLDRLERTPDPVEGTPPHSTLRHPRAMLDAIVHTSDMDGFRLDFEDFSGLSDARKGVFEYLTDPDTTVDDSDLETTGGSDALIHGPMGRGKTTSVSTFIARWMEVNGEAVVWRGTPQRTEWLPLAPWAVVCLPEGIEYKVQLAPPEDDSGFAETDFEPIEVDLEDIVWRVERYSDLDDLNNNVLMSGAFHVVYPDPRFRGCERITQQASECPPLEYTSVWEADRAKHDPELDDKQVTPTSHWWFSWLVHHNVNEKRSMRTTWVCDEASNLFKHHASNANGGLSTKIDAVSQQYVDFRRNGLSFVLLTQKPREISWMIRKKMRWGVTLSGTDNPTGSDEIIGVRPPMSSEMTSTWKLGRGLFWTSGQYTEFGWDDLPRRYKVPGKLRIISPEVRRVSAK</sequence>